<proteinExistence type="predicted"/>
<feature type="compositionally biased region" description="Low complexity" evidence="1">
    <location>
        <begin position="230"/>
        <end position="241"/>
    </location>
</feature>
<dbReference type="STRING" id="870435.A0A0C3NZQ0"/>
<dbReference type="EMBL" id="KN831993">
    <property type="protein sequence ID" value="KIO00771.1"/>
    <property type="molecule type" value="Genomic_DNA"/>
</dbReference>
<evidence type="ECO:0000313" key="3">
    <source>
        <dbReference type="Proteomes" id="UP000054217"/>
    </source>
</evidence>
<reference evidence="2 3" key="1">
    <citation type="submission" date="2014-04" db="EMBL/GenBank/DDBJ databases">
        <authorList>
            <consortium name="DOE Joint Genome Institute"/>
            <person name="Kuo A."/>
            <person name="Kohler A."/>
            <person name="Costa M.D."/>
            <person name="Nagy L.G."/>
            <person name="Floudas D."/>
            <person name="Copeland A."/>
            <person name="Barry K.W."/>
            <person name="Cichocki N."/>
            <person name="Veneault-Fourrey C."/>
            <person name="LaButti K."/>
            <person name="Lindquist E.A."/>
            <person name="Lipzen A."/>
            <person name="Lundell T."/>
            <person name="Morin E."/>
            <person name="Murat C."/>
            <person name="Sun H."/>
            <person name="Tunlid A."/>
            <person name="Henrissat B."/>
            <person name="Grigoriev I.V."/>
            <person name="Hibbett D.S."/>
            <person name="Martin F."/>
            <person name="Nordberg H.P."/>
            <person name="Cantor M.N."/>
            <person name="Hua S.X."/>
        </authorList>
    </citation>
    <scope>NUCLEOTIDE SEQUENCE [LARGE SCALE GENOMIC DNA]</scope>
    <source>
        <strain evidence="2 3">Marx 270</strain>
    </source>
</reference>
<dbReference type="HOGENOM" id="CLU_026581_0_0_1"/>
<dbReference type="InParanoid" id="A0A0C3NZQ0"/>
<gene>
    <name evidence="2" type="ORF">M404DRAFT_751566</name>
</gene>
<feature type="compositionally biased region" description="Basic and acidic residues" evidence="1">
    <location>
        <begin position="32"/>
        <end position="48"/>
    </location>
</feature>
<dbReference type="OrthoDB" id="3256408at2759"/>
<dbReference type="AlphaFoldDB" id="A0A0C3NZQ0"/>
<feature type="compositionally biased region" description="Low complexity" evidence="1">
    <location>
        <begin position="374"/>
        <end position="388"/>
    </location>
</feature>
<feature type="region of interest" description="Disordered" evidence="1">
    <location>
        <begin position="206"/>
        <end position="249"/>
    </location>
</feature>
<sequence>MRREDLACHRPLTPPPTLPHSTLDLPDSDGEADVRLTEEEAQDSGRDFDGDELLDSPSGSSQSTADTDVPLSPISPTWDSQGPSGQHTQLGFISDSLPDSGHIRSFWLPFREKVFSSSNTAFGSADADPAFIPDASSSLLGIENPGSVNIASDSPFMSDDEPSSLLEIDELRPVGLHWSSYDIHHMPVQSPPPYISSPLLYADDLEAPSSPLPRHTSLPEDDDIKDIQMSDSSGDSSFSPSHPLLGLPGANTDDSLLPIAFDPSYVPNDSEPLLLIDDPQDIPAVRSPSPDDLKLLSDLPPEGSQLFDMRRRYMTGERTLPDAIRLSTRAEAKRGRKRDAERSKEIGALLCLKFPDKVVKCRKEKGSGGGRSVDCISMSGDGSSSKGDCQPNGDQQEQSSCLCRPQPIASMAQLVAQMVFRRNETSRPLPWKKAVTRDYVKSPLSRTVVGDAGL</sequence>
<reference evidence="3" key="2">
    <citation type="submission" date="2015-01" db="EMBL/GenBank/DDBJ databases">
        <title>Evolutionary Origins and Diversification of the Mycorrhizal Mutualists.</title>
        <authorList>
            <consortium name="DOE Joint Genome Institute"/>
            <consortium name="Mycorrhizal Genomics Consortium"/>
            <person name="Kohler A."/>
            <person name="Kuo A."/>
            <person name="Nagy L.G."/>
            <person name="Floudas D."/>
            <person name="Copeland A."/>
            <person name="Barry K.W."/>
            <person name="Cichocki N."/>
            <person name="Veneault-Fourrey C."/>
            <person name="LaButti K."/>
            <person name="Lindquist E.A."/>
            <person name="Lipzen A."/>
            <person name="Lundell T."/>
            <person name="Morin E."/>
            <person name="Murat C."/>
            <person name="Riley R."/>
            <person name="Ohm R."/>
            <person name="Sun H."/>
            <person name="Tunlid A."/>
            <person name="Henrissat B."/>
            <person name="Grigoriev I.V."/>
            <person name="Hibbett D.S."/>
            <person name="Martin F."/>
        </authorList>
    </citation>
    <scope>NUCLEOTIDE SEQUENCE [LARGE SCALE GENOMIC DNA]</scope>
    <source>
        <strain evidence="3">Marx 270</strain>
    </source>
</reference>
<dbReference type="Proteomes" id="UP000054217">
    <property type="component" value="Unassembled WGS sequence"/>
</dbReference>
<feature type="region of interest" description="Disordered" evidence="1">
    <location>
        <begin position="363"/>
        <end position="400"/>
    </location>
</feature>
<name>A0A0C3NZQ0_PISTI</name>
<accession>A0A0C3NZQ0</accession>
<evidence type="ECO:0000313" key="2">
    <source>
        <dbReference type="EMBL" id="KIO00771.1"/>
    </source>
</evidence>
<organism evidence="2 3">
    <name type="scientific">Pisolithus tinctorius Marx 270</name>
    <dbReference type="NCBI Taxonomy" id="870435"/>
    <lineage>
        <taxon>Eukaryota</taxon>
        <taxon>Fungi</taxon>
        <taxon>Dikarya</taxon>
        <taxon>Basidiomycota</taxon>
        <taxon>Agaricomycotina</taxon>
        <taxon>Agaricomycetes</taxon>
        <taxon>Agaricomycetidae</taxon>
        <taxon>Boletales</taxon>
        <taxon>Sclerodermatineae</taxon>
        <taxon>Pisolithaceae</taxon>
        <taxon>Pisolithus</taxon>
    </lineage>
</organism>
<keyword evidence="3" id="KW-1185">Reference proteome</keyword>
<protein>
    <submittedName>
        <fullName evidence="2">Uncharacterized protein</fullName>
    </submittedName>
</protein>
<evidence type="ECO:0000256" key="1">
    <source>
        <dbReference type="SAM" id="MobiDB-lite"/>
    </source>
</evidence>
<feature type="compositionally biased region" description="Polar residues" evidence="1">
    <location>
        <begin position="74"/>
        <end position="91"/>
    </location>
</feature>
<feature type="region of interest" description="Disordered" evidence="1">
    <location>
        <begin position="1"/>
        <end position="93"/>
    </location>
</feature>
<feature type="compositionally biased region" description="Polar residues" evidence="1">
    <location>
        <begin position="57"/>
        <end position="66"/>
    </location>
</feature>